<feature type="chain" id="PRO_5046727028" evidence="1">
    <location>
        <begin position="17"/>
        <end position="211"/>
    </location>
</feature>
<evidence type="ECO:0000313" key="3">
    <source>
        <dbReference type="RefSeq" id="XP_052756474.1"/>
    </source>
</evidence>
<dbReference type="RefSeq" id="XP_052756474.1">
    <property type="nucleotide sequence ID" value="XM_052900514.1"/>
</dbReference>
<dbReference type="Proteomes" id="UP001652740">
    <property type="component" value="Unplaced"/>
</dbReference>
<dbReference type="Pfam" id="PF06757">
    <property type="entry name" value="Ins_allergen_rp"/>
    <property type="match status" value="1"/>
</dbReference>
<feature type="signal peptide" evidence="1">
    <location>
        <begin position="1"/>
        <end position="16"/>
    </location>
</feature>
<name>A0ABM3MYU7_GALME</name>
<proteinExistence type="predicted"/>
<dbReference type="PROSITE" id="PS51257">
    <property type="entry name" value="PROKAR_LIPOPROTEIN"/>
    <property type="match status" value="1"/>
</dbReference>
<evidence type="ECO:0000256" key="1">
    <source>
        <dbReference type="SAM" id="SignalP"/>
    </source>
</evidence>
<keyword evidence="1" id="KW-0732">Signal</keyword>
<dbReference type="PANTHER" id="PTHR21163:SF0">
    <property type="entry name" value="GH08205P-RELATED"/>
    <property type="match status" value="1"/>
</dbReference>
<gene>
    <name evidence="3" type="primary">LOC113521001</name>
</gene>
<dbReference type="InterPro" id="IPR010629">
    <property type="entry name" value="Ins_allergen"/>
</dbReference>
<protein>
    <submittedName>
        <fullName evidence="3">Uncharacterized protein LOC113521001</fullName>
    </submittedName>
</protein>
<keyword evidence="2" id="KW-1185">Reference proteome</keyword>
<accession>A0ABM3MYU7</accession>
<reference evidence="3" key="1">
    <citation type="submission" date="2025-08" db="UniProtKB">
        <authorList>
            <consortium name="RefSeq"/>
        </authorList>
    </citation>
    <scope>IDENTIFICATION</scope>
    <source>
        <tissue evidence="3">Whole larvae</tissue>
    </source>
</reference>
<dbReference type="GeneID" id="113521001"/>
<dbReference type="PANTHER" id="PTHR21163">
    <property type="entry name" value="PROTEIN G12"/>
    <property type="match status" value="1"/>
</dbReference>
<evidence type="ECO:0000313" key="2">
    <source>
        <dbReference type="Proteomes" id="UP001652740"/>
    </source>
</evidence>
<organism evidence="2 3">
    <name type="scientific">Galleria mellonella</name>
    <name type="common">Greater wax moth</name>
    <dbReference type="NCBI Taxonomy" id="7137"/>
    <lineage>
        <taxon>Eukaryota</taxon>
        <taxon>Metazoa</taxon>
        <taxon>Ecdysozoa</taxon>
        <taxon>Arthropoda</taxon>
        <taxon>Hexapoda</taxon>
        <taxon>Insecta</taxon>
        <taxon>Pterygota</taxon>
        <taxon>Neoptera</taxon>
        <taxon>Endopterygota</taxon>
        <taxon>Lepidoptera</taxon>
        <taxon>Glossata</taxon>
        <taxon>Ditrysia</taxon>
        <taxon>Pyraloidea</taxon>
        <taxon>Pyralidae</taxon>
        <taxon>Galleriinae</taxon>
        <taxon>Galleria</taxon>
    </lineage>
</organism>
<sequence length="211" mass="24046">MKAFIVLLALVSLGCSAPQQRKVFHEHVEDFLILIGDRVGQELTELAYQYSEFDEFQASLDYLASTDFKNLVFEMEALPEFKAVIDFLEQDNIDILYFIDRFNALLEGVPVVSKASKGVRVEPSGRDFTSFVRDNIDLFPKDELSALFDQKIAEDDDFRVAFENLNSDEWRSIFGALWESEVFLAEVQTLADNGIDFGILIYEIVAIFGLN</sequence>